<dbReference type="InterPro" id="IPR038377">
    <property type="entry name" value="Na/Glc_symporter_sf"/>
</dbReference>
<comment type="subcellular location">
    <subcellularLocation>
        <location evidence="1">Membrane</location>
        <topology evidence="1">Multi-pass membrane protein</topology>
    </subcellularLocation>
</comment>
<keyword evidence="7 9" id="KW-0472">Membrane</keyword>
<dbReference type="PANTHER" id="PTHR48086">
    <property type="entry name" value="SODIUM/PROLINE SYMPORTER-RELATED"/>
    <property type="match status" value="1"/>
</dbReference>
<dbReference type="Pfam" id="PF00474">
    <property type="entry name" value="SSF"/>
    <property type="match status" value="1"/>
</dbReference>
<dbReference type="EMBL" id="PVNL01000117">
    <property type="protein sequence ID" value="PRQ01236.1"/>
    <property type="molecule type" value="Genomic_DNA"/>
</dbReference>
<feature type="transmembrane region" description="Helical" evidence="9">
    <location>
        <begin position="421"/>
        <end position="441"/>
    </location>
</feature>
<dbReference type="GO" id="GO:0005886">
    <property type="term" value="C:plasma membrane"/>
    <property type="evidence" value="ECO:0007669"/>
    <property type="project" value="TreeGrafter"/>
</dbReference>
<feature type="transmembrane region" description="Helical" evidence="9">
    <location>
        <begin position="396"/>
        <end position="414"/>
    </location>
</feature>
<evidence type="ECO:0000256" key="5">
    <source>
        <dbReference type="ARBA" id="ARBA00022692"/>
    </source>
</evidence>
<dbReference type="InterPro" id="IPR001734">
    <property type="entry name" value="Na/solute_symporter"/>
</dbReference>
<dbReference type="InterPro" id="IPR018212">
    <property type="entry name" value="Na/solute_symporter_CS"/>
</dbReference>
<evidence type="ECO:0000256" key="3">
    <source>
        <dbReference type="ARBA" id="ARBA00022448"/>
    </source>
</evidence>
<dbReference type="RefSeq" id="WP_181234237.1">
    <property type="nucleotide sequence ID" value="NZ_PVNL01000117.1"/>
</dbReference>
<evidence type="ECO:0000256" key="8">
    <source>
        <dbReference type="RuleBase" id="RU362091"/>
    </source>
</evidence>
<evidence type="ECO:0000313" key="10">
    <source>
        <dbReference type="EMBL" id="PRQ01236.1"/>
    </source>
</evidence>
<dbReference type="GO" id="GO:0022857">
    <property type="term" value="F:transmembrane transporter activity"/>
    <property type="evidence" value="ECO:0007669"/>
    <property type="project" value="InterPro"/>
</dbReference>
<evidence type="ECO:0000256" key="2">
    <source>
        <dbReference type="ARBA" id="ARBA00006434"/>
    </source>
</evidence>
<feature type="transmembrane region" description="Helical" evidence="9">
    <location>
        <begin position="7"/>
        <end position="26"/>
    </location>
</feature>
<reference evidence="10 11" key="1">
    <citation type="submission" date="2018-03" db="EMBL/GenBank/DDBJ databases">
        <title>Draft Genome Sequences of the Obligatory Marine Myxobacteria Enhygromyxa salina SWB007.</title>
        <authorList>
            <person name="Poehlein A."/>
            <person name="Moghaddam J.A."/>
            <person name="Harms H."/>
            <person name="Alanjari M."/>
            <person name="Koenig G.M."/>
            <person name="Daniel R."/>
            <person name="Schaeberle T.F."/>
        </authorList>
    </citation>
    <scope>NUCLEOTIDE SEQUENCE [LARGE SCALE GENOMIC DNA]</scope>
    <source>
        <strain evidence="10 11">SWB007</strain>
    </source>
</reference>
<dbReference type="AlphaFoldDB" id="A0A2S9Y891"/>
<feature type="transmembrane region" description="Helical" evidence="9">
    <location>
        <begin position="267"/>
        <end position="292"/>
    </location>
</feature>
<organism evidence="10 11">
    <name type="scientific">Enhygromyxa salina</name>
    <dbReference type="NCBI Taxonomy" id="215803"/>
    <lineage>
        <taxon>Bacteria</taxon>
        <taxon>Pseudomonadati</taxon>
        <taxon>Myxococcota</taxon>
        <taxon>Polyangia</taxon>
        <taxon>Nannocystales</taxon>
        <taxon>Nannocystaceae</taxon>
        <taxon>Enhygromyxa</taxon>
    </lineage>
</organism>
<evidence type="ECO:0000256" key="6">
    <source>
        <dbReference type="ARBA" id="ARBA00022989"/>
    </source>
</evidence>
<name>A0A2S9Y891_9BACT</name>
<dbReference type="CDD" id="cd11474">
    <property type="entry name" value="SLC5sbd_CHT"/>
    <property type="match status" value="1"/>
</dbReference>
<gene>
    <name evidence="10" type="primary">sglT</name>
    <name evidence="10" type="ORF">ENSA7_58410</name>
</gene>
<dbReference type="Gene3D" id="1.20.1730.10">
    <property type="entry name" value="Sodium/glucose cotransporter"/>
    <property type="match status" value="1"/>
</dbReference>
<comment type="similarity">
    <text evidence="2 8">Belongs to the sodium:solute symporter (SSF) (TC 2.A.21) family.</text>
</comment>
<dbReference type="Proteomes" id="UP000238823">
    <property type="component" value="Unassembled WGS sequence"/>
</dbReference>
<feature type="transmembrane region" description="Helical" evidence="9">
    <location>
        <begin position="155"/>
        <end position="177"/>
    </location>
</feature>
<evidence type="ECO:0000256" key="9">
    <source>
        <dbReference type="SAM" id="Phobius"/>
    </source>
</evidence>
<evidence type="ECO:0000256" key="1">
    <source>
        <dbReference type="ARBA" id="ARBA00004141"/>
    </source>
</evidence>
<feature type="transmembrane region" description="Helical" evidence="9">
    <location>
        <begin position="183"/>
        <end position="201"/>
    </location>
</feature>
<evidence type="ECO:0000256" key="4">
    <source>
        <dbReference type="ARBA" id="ARBA00022475"/>
    </source>
</evidence>
<dbReference type="InterPro" id="IPR050277">
    <property type="entry name" value="Sodium:Solute_Symporter"/>
</dbReference>
<dbReference type="PROSITE" id="PS50283">
    <property type="entry name" value="NA_SOLUT_SYMP_3"/>
    <property type="match status" value="1"/>
</dbReference>
<dbReference type="PANTHER" id="PTHR48086:SF7">
    <property type="entry name" value="SODIUM-SOLUTE SYMPORTER-RELATED"/>
    <property type="match status" value="1"/>
</dbReference>
<feature type="transmembrane region" description="Helical" evidence="9">
    <location>
        <begin position="312"/>
        <end position="333"/>
    </location>
</feature>
<feature type="transmembrane region" description="Helical" evidence="9">
    <location>
        <begin position="370"/>
        <end position="390"/>
    </location>
</feature>
<evidence type="ECO:0000313" key="11">
    <source>
        <dbReference type="Proteomes" id="UP000238823"/>
    </source>
</evidence>
<proteinExistence type="inferred from homology"/>
<keyword evidence="4" id="KW-1003">Cell membrane</keyword>
<dbReference type="GO" id="GO:0046942">
    <property type="term" value="P:carboxylic acid transport"/>
    <property type="evidence" value="ECO:0007669"/>
    <property type="project" value="UniProtKB-ARBA"/>
</dbReference>
<feature type="transmembrane region" description="Helical" evidence="9">
    <location>
        <begin position="453"/>
        <end position="473"/>
    </location>
</feature>
<evidence type="ECO:0000256" key="7">
    <source>
        <dbReference type="ARBA" id="ARBA00023136"/>
    </source>
</evidence>
<protein>
    <submittedName>
        <fullName evidence="10">Sodium/glucose cotransporter</fullName>
    </submittedName>
</protein>
<dbReference type="PROSITE" id="PS00456">
    <property type="entry name" value="NA_SOLUT_SYMP_1"/>
    <property type="match status" value="1"/>
</dbReference>
<keyword evidence="6 9" id="KW-1133">Transmembrane helix</keyword>
<keyword evidence="3" id="KW-0813">Transport</keyword>
<sequence length="479" mass="50437">MSAQLSTILAITVIAYAALMLGIGWWARGRVESTEDFLVAGRKLPLSLATPTLLATWFGAGTLLTATDEVRAGGLRMAALEPIGAGLCLILAGLLLAPKLWRMKLLTLGDFYRNRFGVRAERLSAALMVPSYFGWIAAQYVALAHMLEISFGLPLTLGLVLVAAIGIAYTLLGGMWSVTATDAIQIALVILGLLALAWVVLRELGGPLIGLERIWTAMPADKRVVIPHAQAGELLGWLGVLAVGSLGNLPGQELAQRMFAARDERTAVWACHLSGLGYLSIGMLPLIVGLAADLLVPGAPERSTLTTLAQLFLSPGMAVVFTLVLMSAVLSTIDSAILSPSSVLAQNLAWPLLGAELEPRGWTPLRMNRLCVVVIGLGALVTAFVGEDAYSLLEEAYALGLVSLLVPLLVGLHSERGRERAALVAMVVGTGSWVLHLVSGAESFMGSWWPAGWVPLPVGLCCAGLAGAGYVITAQLELG</sequence>
<keyword evidence="5 9" id="KW-0812">Transmembrane</keyword>
<comment type="caution">
    <text evidence="10">The sequence shown here is derived from an EMBL/GenBank/DDBJ whole genome shotgun (WGS) entry which is preliminary data.</text>
</comment>
<feature type="transmembrane region" description="Helical" evidence="9">
    <location>
        <begin position="123"/>
        <end position="143"/>
    </location>
</feature>
<feature type="transmembrane region" description="Helical" evidence="9">
    <location>
        <begin position="46"/>
        <end position="66"/>
    </location>
</feature>
<accession>A0A2S9Y891</accession>
<feature type="transmembrane region" description="Helical" evidence="9">
    <location>
        <begin position="78"/>
        <end position="97"/>
    </location>
</feature>